<dbReference type="Proteomes" id="UP000737018">
    <property type="component" value="Unassembled WGS sequence"/>
</dbReference>
<comment type="caution">
    <text evidence="1">The sequence shown here is derived from an EMBL/GenBank/DDBJ whole genome shotgun (WGS) entry which is preliminary data.</text>
</comment>
<dbReference type="InterPro" id="IPR036770">
    <property type="entry name" value="Ankyrin_rpt-contain_sf"/>
</dbReference>
<sequence length="229" mass="25963">MASMLENEDKLKGELYNAILKEDVEKVIKLCERFADHAMHRLTIHEDTVLHVATYSKQTGLVLRLLEALPHHHIHKITTSKNVSGNTVLHEVATLDDRSVEVATKILEKAPELLSMRNELGESVLFQSARYGKIKIFNFLADKISKYDEDTLKSLIQRNDKTTILHIAILTRQFGLAQNIARRFRHIIGEEDQDGMTALQLLSCIPSAFEPVRRSGSHVTNFSNVVQNV</sequence>
<dbReference type="PANTHER" id="PTHR24121:SF20">
    <property type="entry name" value="TONSOKU-LIKE PROTEIN"/>
    <property type="match status" value="1"/>
</dbReference>
<dbReference type="PANTHER" id="PTHR24121">
    <property type="entry name" value="NO MECHANORECEPTOR POTENTIAL C, ISOFORM D-RELATED"/>
    <property type="match status" value="1"/>
</dbReference>
<organism evidence="1 2">
    <name type="scientific">Castanea mollissima</name>
    <name type="common">Chinese chestnut</name>
    <dbReference type="NCBI Taxonomy" id="60419"/>
    <lineage>
        <taxon>Eukaryota</taxon>
        <taxon>Viridiplantae</taxon>
        <taxon>Streptophyta</taxon>
        <taxon>Embryophyta</taxon>
        <taxon>Tracheophyta</taxon>
        <taxon>Spermatophyta</taxon>
        <taxon>Magnoliopsida</taxon>
        <taxon>eudicotyledons</taxon>
        <taxon>Gunneridae</taxon>
        <taxon>Pentapetalae</taxon>
        <taxon>rosids</taxon>
        <taxon>fabids</taxon>
        <taxon>Fagales</taxon>
        <taxon>Fagaceae</taxon>
        <taxon>Castanea</taxon>
    </lineage>
</organism>
<evidence type="ECO:0000313" key="2">
    <source>
        <dbReference type="Proteomes" id="UP000737018"/>
    </source>
</evidence>
<accession>A0A8J4QHZ4</accession>
<dbReference type="EMBL" id="JRKL02005959">
    <property type="protein sequence ID" value="KAF3949637.1"/>
    <property type="molecule type" value="Genomic_DNA"/>
</dbReference>
<gene>
    <name evidence="1" type="ORF">CMV_024520</name>
</gene>
<proteinExistence type="predicted"/>
<keyword evidence="2" id="KW-1185">Reference proteome</keyword>
<name>A0A8J4QHZ4_9ROSI</name>
<dbReference type="Gene3D" id="1.25.40.20">
    <property type="entry name" value="Ankyrin repeat-containing domain"/>
    <property type="match status" value="1"/>
</dbReference>
<dbReference type="AlphaFoldDB" id="A0A8J4QHZ4"/>
<protein>
    <submittedName>
        <fullName evidence="1">Uncharacterized protein</fullName>
    </submittedName>
</protein>
<dbReference type="SUPFAM" id="SSF48403">
    <property type="entry name" value="Ankyrin repeat"/>
    <property type="match status" value="1"/>
</dbReference>
<reference evidence="1" key="1">
    <citation type="submission" date="2020-03" db="EMBL/GenBank/DDBJ databases">
        <title>Castanea mollissima Vanexum genome sequencing.</title>
        <authorList>
            <person name="Staton M."/>
        </authorList>
    </citation>
    <scope>NUCLEOTIDE SEQUENCE</scope>
    <source>
        <tissue evidence="1">Leaf</tissue>
    </source>
</reference>
<evidence type="ECO:0000313" key="1">
    <source>
        <dbReference type="EMBL" id="KAF3949637.1"/>
    </source>
</evidence>
<dbReference type="OrthoDB" id="1923662at2759"/>